<dbReference type="Proteomes" id="UP001279734">
    <property type="component" value="Unassembled WGS sequence"/>
</dbReference>
<proteinExistence type="predicted"/>
<organism evidence="1 2">
    <name type="scientific">Nepenthes gracilis</name>
    <name type="common">Slender pitcher plant</name>
    <dbReference type="NCBI Taxonomy" id="150966"/>
    <lineage>
        <taxon>Eukaryota</taxon>
        <taxon>Viridiplantae</taxon>
        <taxon>Streptophyta</taxon>
        <taxon>Embryophyta</taxon>
        <taxon>Tracheophyta</taxon>
        <taxon>Spermatophyta</taxon>
        <taxon>Magnoliopsida</taxon>
        <taxon>eudicotyledons</taxon>
        <taxon>Gunneridae</taxon>
        <taxon>Pentapetalae</taxon>
        <taxon>Caryophyllales</taxon>
        <taxon>Nepenthaceae</taxon>
        <taxon>Nepenthes</taxon>
    </lineage>
</organism>
<sequence length="82" mass="9111">MVLHREEHRSGSFVGNLVSSALRVFDFKGTQQNLARVPDELDLAVPIDPGLVSEAVVSTHVEYTWELPVCLMCNKFVLSVVI</sequence>
<gene>
    <name evidence="1" type="ORF">Nepgr_023385</name>
</gene>
<reference evidence="1" key="1">
    <citation type="submission" date="2023-05" db="EMBL/GenBank/DDBJ databases">
        <title>Nepenthes gracilis genome sequencing.</title>
        <authorList>
            <person name="Fukushima K."/>
        </authorList>
    </citation>
    <scope>NUCLEOTIDE SEQUENCE</scope>
    <source>
        <strain evidence="1">SING2019-196</strain>
    </source>
</reference>
<dbReference type="EMBL" id="BSYO01000023">
    <property type="protein sequence ID" value="GMH21543.1"/>
    <property type="molecule type" value="Genomic_DNA"/>
</dbReference>
<evidence type="ECO:0000313" key="2">
    <source>
        <dbReference type="Proteomes" id="UP001279734"/>
    </source>
</evidence>
<accession>A0AAD3T0L6</accession>
<keyword evidence="2" id="KW-1185">Reference proteome</keyword>
<comment type="caution">
    <text evidence="1">The sequence shown here is derived from an EMBL/GenBank/DDBJ whole genome shotgun (WGS) entry which is preliminary data.</text>
</comment>
<dbReference type="AlphaFoldDB" id="A0AAD3T0L6"/>
<name>A0AAD3T0L6_NEPGR</name>
<evidence type="ECO:0000313" key="1">
    <source>
        <dbReference type="EMBL" id="GMH21543.1"/>
    </source>
</evidence>
<protein>
    <submittedName>
        <fullName evidence="1">Uncharacterized protein</fullName>
    </submittedName>
</protein>